<dbReference type="EMBL" id="AAFW02000067">
    <property type="protein sequence ID" value="EDN62544.1"/>
    <property type="molecule type" value="Genomic_DNA"/>
</dbReference>
<dbReference type="PROSITE" id="PS51212">
    <property type="entry name" value="WSC"/>
    <property type="match status" value="1"/>
</dbReference>
<evidence type="ECO:0000313" key="9">
    <source>
        <dbReference type="EMBL" id="EDN62544.1"/>
    </source>
</evidence>
<comment type="subcellular location">
    <subcellularLocation>
        <location evidence="1">Membrane</location>
        <topology evidence="1">Single-pass membrane protein</topology>
    </subcellularLocation>
</comment>
<name>A6ZRG2_YEAS7</name>
<dbReference type="Proteomes" id="UP000007060">
    <property type="component" value="Unassembled WGS sequence"/>
</dbReference>
<feature type="region of interest" description="Disordered" evidence="5">
    <location>
        <begin position="470"/>
        <end position="503"/>
    </location>
</feature>
<evidence type="ECO:0000256" key="2">
    <source>
        <dbReference type="ARBA" id="ARBA00022692"/>
    </source>
</evidence>
<dbReference type="GO" id="GO:0016020">
    <property type="term" value="C:membrane"/>
    <property type="evidence" value="ECO:0007669"/>
    <property type="project" value="UniProtKB-SubCell"/>
</dbReference>
<keyword evidence="4 6" id="KW-0472">Membrane</keyword>
<dbReference type="InterPro" id="IPR051694">
    <property type="entry name" value="Immunoregulatory_rcpt-like"/>
</dbReference>
<dbReference type="SMART" id="SM00321">
    <property type="entry name" value="WSC"/>
    <property type="match status" value="1"/>
</dbReference>
<evidence type="ECO:0000256" key="5">
    <source>
        <dbReference type="SAM" id="MobiDB-lite"/>
    </source>
</evidence>
<comment type="caution">
    <text evidence="9">The sequence shown here is derived from an EMBL/GenBank/DDBJ whole genome shotgun (WGS) entry which is preliminary data.</text>
</comment>
<dbReference type="InterPro" id="IPR002889">
    <property type="entry name" value="WSC_carb-bd"/>
</dbReference>
<evidence type="ECO:0000256" key="4">
    <source>
        <dbReference type="ARBA" id="ARBA00023136"/>
    </source>
</evidence>
<dbReference type="AlphaFoldDB" id="A6ZRG2"/>
<evidence type="ECO:0000256" key="7">
    <source>
        <dbReference type="SAM" id="SignalP"/>
    </source>
</evidence>
<evidence type="ECO:0000313" key="10">
    <source>
        <dbReference type="Proteomes" id="UP000007060"/>
    </source>
</evidence>
<keyword evidence="2 6" id="KW-0812">Transmembrane</keyword>
<keyword evidence="3 6" id="KW-1133">Transmembrane helix</keyword>
<reference evidence="9 10" key="1">
    <citation type="journal article" date="2007" name="Proc. Natl. Acad. Sci. U.S.A.">
        <title>Genome sequencing and comparative analysis of Saccharomyces cerevisiae strain YJM789.</title>
        <authorList>
            <person name="Wei W."/>
            <person name="McCusker J.H."/>
            <person name="Hyman R.W."/>
            <person name="Jones T."/>
            <person name="Ning Y."/>
            <person name="Cao Z."/>
            <person name="Gu Z."/>
            <person name="Bruno D."/>
            <person name="Miranda M."/>
            <person name="Nguyen M."/>
            <person name="Wilhelmy J."/>
            <person name="Komp C."/>
            <person name="Tamse R."/>
            <person name="Wang X."/>
            <person name="Jia P."/>
            <person name="Luedi P."/>
            <person name="Oefner P.J."/>
            <person name="David L."/>
            <person name="Dietrich F.S."/>
            <person name="Li Y."/>
            <person name="Davis R.W."/>
            <person name="Steinmetz L.M."/>
        </authorList>
    </citation>
    <scope>NUCLEOTIDE SEQUENCE [LARGE SCALE GENOMIC DNA]</scope>
    <source>
        <strain evidence="9 10">YJM789</strain>
    </source>
</reference>
<sequence>MHLDLIHKSFILVWLIYIRAALADQFTYKACYSASDIRKLGLTYKGVYEYQSVSYCQNECPGQAVVALFNGTGCYCGGSVAQLQSLTQVDSSKCDVSCAGWPYQNCGGSSAMNVYINNAASTADSTSSTATSTSTTSSSSTSVSSKTSTKLDTKTSTSSSATHSSSSSSTTSTTTSSSETTTSSSSSSSSSSTSTTSTTSTTSSTTSTSSSPSTTSSSTSASSSSETSSTPATSSSTTSTSSSTSTATVTSTPSSTSIGTSTHYTTRVVTQSVVSQANQQASTIFITRTSVYATVSSTSSSTSSLLNGKSSSSKSKGLSGGAIAGVVVGVVCGTVALLALALFFFVWKKRRQSSQHVDLEETKQYQPYSLGDADANPVIPPSASSTNWHIPSRNNTALSKNTASTFATYDLPTRAPGGRDSIITGDAHNISKRSHFPSVVYEEPPSIYNGNQRFSATSLPDMMEERQLHIVNPDNVSSNIGSNVSDGDDDYDDAKDSNNSSLR</sequence>
<evidence type="ECO:0000256" key="6">
    <source>
        <dbReference type="SAM" id="Phobius"/>
    </source>
</evidence>
<evidence type="ECO:0000256" key="1">
    <source>
        <dbReference type="ARBA" id="ARBA00004167"/>
    </source>
</evidence>
<dbReference type="OrthoDB" id="2019572at2759"/>
<accession>A6ZRG2</accession>
<protein>
    <submittedName>
        <fullName evidence="9">Cell wall integrity and stress response component</fullName>
    </submittedName>
</protein>
<feature type="region of interest" description="Disordered" evidence="5">
    <location>
        <begin position="124"/>
        <end position="260"/>
    </location>
</feature>
<feature type="domain" description="WSC" evidence="8">
    <location>
        <begin position="25"/>
        <end position="118"/>
    </location>
</feature>
<feature type="signal peptide" evidence="7">
    <location>
        <begin position="1"/>
        <end position="23"/>
    </location>
</feature>
<dbReference type="PANTHER" id="PTHR15549">
    <property type="entry name" value="PAIRED IMMUNOGLOBULIN-LIKE TYPE 2 RECEPTOR"/>
    <property type="match status" value="1"/>
</dbReference>
<dbReference type="GO" id="GO:0071944">
    <property type="term" value="C:cell periphery"/>
    <property type="evidence" value="ECO:0007669"/>
    <property type="project" value="UniProtKB-ARBA"/>
</dbReference>
<dbReference type="PANTHER" id="PTHR15549:SF26">
    <property type="entry name" value="AXIAL BUDDING PATTERN PROTEIN 2-RELATED"/>
    <property type="match status" value="1"/>
</dbReference>
<organism evidence="9 10">
    <name type="scientific">Saccharomyces cerevisiae (strain YJM789)</name>
    <name type="common">Baker's yeast</name>
    <dbReference type="NCBI Taxonomy" id="307796"/>
    <lineage>
        <taxon>Eukaryota</taxon>
        <taxon>Fungi</taxon>
        <taxon>Dikarya</taxon>
        <taxon>Ascomycota</taxon>
        <taxon>Saccharomycotina</taxon>
        <taxon>Saccharomycetes</taxon>
        <taxon>Saccharomycetales</taxon>
        <taxon>Saccharomycetaceae</taxon>
        <taxon>Saccharomyces</taxon>
    </lineage>
</organism>
<feature type="chain" id="PRO_5002703853" evidence="7">
    <location>
        <begin position="24"/>
        <end position="503"/>
    </location>
</feature>
<feature type="transmembrane region" description="Helical" evidence="6">
    <location>
        <begin position="322"/>
        <end position="347"/>
    </location>
</feature>
<dbReference type="HOGENOM" id="CLU_024893_1_0_1"/>
<evidence type="ECO:0000256" key="3">
    <source>
        <dbReference type="ARBA" id="ARBA00022989"/>
    </source>
</evidence>
<evidence type="ECO:0000259" key="8">
    <source>
        <dbReference type="PROSITE" id="PS51212"/>
    </source>
</evidence>
<dbReference type="Pfam" id="PF01822">
    <property type="entry name" value="WSC"/>
    <property type="match status" value="1"/>
</dbReference>
<gene>
    <name evidence="9" type="primary">WSC2</name>
    <name evidence="9" type="ORF">SCY_4523</name>
</gene>
<proteinExistence type="predicted"/>
<keyword evidence="7" id="KW-0732">Signal</keyword>